<dbReference type="Pfam" id="PF00205">
    <property type="entry name" value="TPP_enzyme_M"/>
    <property type="match status" value="1"/>
</dbReference>
<dbReference type="SUPFAM" id="SSF52518">
    <property type="entry name" value="Thiamin diphosphate-binding fold (THDP-binding)"/>
    <property type="match status" value="2"/>
</dbReference>
<evidence type="ECO:0000259" key="6">
    <source>
        <dbReference type="Pfam" id="PF02776"/>
    </source>
</evidence>
<dbReference type="GO" id="GO:0009097">
    <property type="term" value="P:isoleucine biosynthetic process"/>
    <property type="evidence" value="ECO:0007669"/>
    <property type="project" value="TreeGrafter"/>
</dbReference>
<dbReference type="InterPro" id="IPR012001">
    <property type="entry name" value="Thiamin_PyroP_enz_TPP-bd_dom"/>
</dbReference>
<organism evidence="7 8">
    <name type="scientific">Thermalbibacter longus</name>
    <dbReference type="NCBI Taxonomy" id="2951981"/>
    <lineage>
        <taxon>Bacteria</taxon>
        <taxon>Pseudomonadati</taxon>
        <taxon>Thermomicrobiota</taxon>
        <taxon>Thermomicrobia</taxon>
        <taxon>Thermomicrobiales</taxon>
        <taxon>Thermomicrobiaceae</taxon>
        <taxon>Thermalbibacter</taxon>
    </lineage>
</organism>
<dbReference type="SUPFAM" id="SSF52467">
    <property type="entry name" value="DHS-like NAD/FAD-binding domain"/>
    <property type="match status" value="1"/>
</dbReference>
<dbReference type="EMBL" id="JAMSLR010000009">
    <property type="protein sequence ID" value="MCM8749945.1"/>
    <property type="molecule type" value="Genomic_DNA"/>
</dbReference>
<evidence type="ECO:0000313" key="7">
    <source>
        <dbReference type="EMBL" id="MCM8749945.1"/>
    </source>
</evidence>
<protein>
    <submittedName>
        <fullName evidence="7">Thiamine pyrophosphate-binding protein</fullName>
    </submittedName>
</protein>
<dbReference type="InterPro" id="IPR029061">
    <property type="entry name" value="THDP-binding"/>
</dbReference>
<evidence type="ECO:0000259" key="5">
    <source>
        <dbReference type="Pfam" id="PF02775"/>
    </source>
</evidence>
<keyword evidence="8" id="KW-1185">Reference proteome</keyword>
<comment type="similarity">
    <text evidence="1 3">Belongs to the TPP enzyme family.</text>
</comment>
<sequence>MAEQTIAEAVAQELASAGVDRVFGLPGGEVLVLMEALRQRGIDYVLCRHEADAGIMAGVYGKLKGTAGVALTTLGPGAANLMLPLANAWLDREPLLAISADIPASWPPSHTHQRLPLHDIYRPVTKHVERMTPLNARSAVRRAVAATLAQPLGPSYLTLSAEDARLPAAEPVIPWQPPEPAPVGDPVSAAAELTQRLAQAERPLVLLGLGVRPANAPALRRWLESWKLPVAVTPKVKGLVDETAPNFVGVIGGMAIDDLMLQALEQADLLVGFGFDPVEVDKTWHARLPVLWALESANAAGELPRHDLLLADHGQLLEHLSRQDPPRAWGDPFAPIRAERLAIARGESRAPRRGLKPVEIVQALASVLPAETIVTTDVGSHKYLFGQFWPSRYPETFWMSNGLSGMGYGLPAAIGAKLARPGVPVLAALGDGGFSMNSHELETACRIGVPIIVVVIADQSYSLIRLAQESRGLPRHGVDFGPIDCVATARACGADAVRAGTPEEIAEAAQQALRADVPFVIEVPLHPDAYRDIV</sequence>
<dbReference type="InterPro" id="IPR012000">
    <property type="entry name" value="Thiamin_PyroP_enz_cen_dom"/>
</dbReference>
<dbReference type="AlphaFoldDB" id="A0AA41WH57"/>
<dbReference type="GO" id="GO:0009099">
    <property type="term" value="P:L-valine biosynthetic process"/>
    <property type="evidence" value="ECO:0007669"/>
    <property type="project" value="TreeGrafter"/>
</dbReference>
<dbReference type="GO" id="GO:0003984">
    <property type="term" value="F:acetolactate synthase activity"/>
    <property type="evidence" value="ECO:0007669"/>
    <property type="project" value="TreeGrafter"/>
</dbReference>
<dbReference type="Gene3D" id="3.40.50.970">
    <property type="match status" value="2"/>
</dbReference>
<dbReference type="RefSeq" id="WP_284057731.1">
    <property type="nucleotide sequence ID" value="NZ_JAMSLR010000009.1"/>
</dbReference>
<comment type="caution">
    <text evidence="7">The sequence shown here is derived from an EMBL/GenBank/DDBJ whole genome shotgun (WGS) entry which is preliminary data.</text>
</comment>
<evidence type="ECO:0000256" key="3">
    <source>
        <dbReference type="RuleBase" id="RU362132"/>
    </source>
</evidence>
<gene>
    <name evidence="7" type="ORF">NET02_12370</name>
</gene>
<dbReference type="Proteomes" id="UP001165306">
    <property type="component" value="Unassembled WGS sequence"/>
</dbReference>
<name>A0AA41WH57_9BACT</name>
<evidence type="ECO:0000256" key="2">
    <source>
        <dbReference type="ARBA" id="ARBA00023052"/>
    </source>
</evidence>
<evidence type="ECO:0000313" key="8">
    <source>
        <dbReference type="Proteomes" id="UP001165306"/>
    </source>
</evidence>
<dbReference type="CDD" id="cd07035">
    <property type="entry name" value="TPP_PYR_POX_like"/>
    <property type="match status" value="1"/>
</dbReference>
<proteinExistence type="inferred from homology"/>
<dbReference type="InterPro" id="IPR029035">
    <property type="entry name" value="DHS-like_NAD/FAD-binding_dom"/>
</dbReference>
<feature type="domain" description="Thiamine pyrophosphate enzyme N-terminal TPP-binding" evidence="6">
    <location>
        <begin position="5"/>
        <end position="113"/>
    </location>
</feature>
<dbReference type="GO" id="GO:0000287">
    <property type="term" value="F:magnesium ion binding"/>
    <property type="evidence" value="ECO:0007669"/>
    <property type="project" value="InterPro"/>
</dbReference>
<reference evidence="7" key="1">
    <citation type="submission" date="2022-06" db="EMBL/GenBank/DDBJ databases">
        <title>CFH 74404 Thermomicrobiaceae sp.</title>
        <authorList>
            <person name="Ming H."/>
            <person name="Li W.-J."/>
            <person name="Zhao Z."/>
        </authorList>
    </citation>
    <scope>NUCLEOTIDE SEQUENCE</scope>
    <source>
        <strain evidence="7">CFH 74404</strain>
    </source>
</reference>
<accession>A0AA41WH57</accession>
<evidence type="ECO:0000259" key="4">
    <source>
        <dbReference type="Pfam" id="PF00205"/>
    </source>
</evidence>
<dbReference type="GO" id="GO:0050660">
    <property type="term" value="F:flavin adenine dinucleotide binding"/>
    <property type="evidence" value="ECO:0007669"/>
    <property type="project" value="TreeGrafter"/>
</dbReference>
<dbReference type="PANTHER" id="PTHR18968">
    <property type="entry name" value="THIAMINE PYROPHOSPHATE ENZYMES"/>
    <property type="match status" value="1"/>
</dbReference>
<dbReference type="PANTHER" id="PTHR18968:SF129">
    <property type="entry name" value="ACETOLACTATE SYNTHASE"/>
    <property type="match status" value="1"/>
</dbReference>
<dbReference type="GO" id="GO:0005948">
    <property type="term" value="C:acetolactate synthase complex"/>
    <property type="evidence" value="ECO:0007669"/>
    <property type="project" value="TreeGrafter"/>
</dbReference>
<dbReference type="InterPro" id="IPR045229">
    <property type="entry name" value="TPP_enz"/>
</dbReference>
<keyword evidence="2 3" id="KW-0786">Thiamine pyrophosphate</keyword>
<dbReference type="GO" id="GO:0030976">
    <property type="term" value="F:thiamine pyrophosphate binding"/>
    <property type="evidence" value="ECO:0007669"/>
    <property type="project" value="InterPro"/>
</dbReference>
<dbReference type="Pfam" id="PF02776">
    <property type="entry name" value="TPP_enzyme_N"/>
    <property type="match status" value="1"/>
</dbReference>
<dbReference type="InterPro" id="IPR011766">
    <property type="entry name" value="TPP_enzyme_TPP-bd"/>
</dbReference>
<dbReference type="Gene3D" id="3.40.50.1220">
    <property type="entry name" value="TPP-binding domain"/>
    <property type="match status" value="1"/>
</dbReference>
<feature type="domain" description="Thiamine pyrophosphate enzyme central" evidence="4">
    <location>
        <begin position="191"/>
        <end position="281"/>
    </location>
</feature>
<feature type="domain" description="Thiamine pyrophosphate enzyme TPP-binding" evidence="5">
    <location>
        <begin position="377"/>
        <end position="523"/>
    </location>
</feature>
<dbReference type="Pfam" id="PF02775">
    <property type="entry name" value="TPP_enzyme_C"/>
    <property type="match status" value="1"/>
</dbReference>
<evidence type="ECO:0000256" key="1">
    <source>
        <dbReference type="ARBA" id="ARBA00007812"/>
    </source>
</evidence>